<dbReference type="EMBL" id="CP113257">
    <property type="protein sequence ID" value="WAE55006.1"/>
    <property type="molecule type" value="Genomic_DNA"/>
</dbReference>
<dbReference type="Proteomes" id="UP001164632">
    <property type="component" value="Chromosome"/>
</dbReference>
<evidence type="ECO:0000256" key="2">
    <source>
        <dbReference type="SAM" id="Phobius"/>
    </source>
</evidence>
<feature type="transmembrane region" description="Helical" evidence="2">
    <location>
        <begin position="48"/>
        <end position="68"/>
    </location>
</feature>
<accession>A0AA47I161</accession>
<dbReference type="GeneID" id="75214141"/>
<evidence type="ECO:0000313" key="5">
    <source>
        <dbReference type="Proteomes" id="UP000595058"/>
    </source>
</evidence>
<dbReference type="Proteomes" id="UP000595058">
    <property type="component" value="Chromosome"/>
</dbReference>
<gene>
    <name evidence="3" type="ORF">I6G34_12550</name>
    <name evidence="4" type="ORF">OSV15_09180</name>
</gene>
<protein>
    <submittedName>
        <fullName evidence="4">Uncharacterized protein</fullName>
    </submittedName>
</protein>
<reference evidence="3 5" key="1">
    <citation type="submission" date="2020-12" db="EMBL/GenBank/DDBJ databases">
        <title>FDA dAtabase for Regulatory Grade micrObial Sequences (FDA-ARGOS): Supporting development and validation of Infectious Disease Dx tests.</title>
        <authorList>
            <person name="Sproer C."/>
            <person name="Gronow S."/>
            <person name="Severitt S."/>
            <person name="Schroder I."/>
            <person name="Tallon L."/>
            <person name="Sadzewicz L."/>
            <person name="Zhao X."/>
            <person name="Boylan J."/>
            <person name="Ott S."/>
            <person name="Bowen H."/>
            <person name="Vavikolanu K."/>
            <person name="Mehta A."/>
            <person name="Aluvathingal J."/>
            <person name="Nadendla S."/>
            <person name="Lowell S."/>
            <person name="Myers T."/>
            <person name="Yan Y."/>
            <person name="Sichtig H."/>
        </authorList>
    </citation>
    <scope>NUCLEOTIDE SEQUENCE [LARGE SCALE GENOMIC DNA]</scope>
    <source>
        <strain evidence="3 5">FDAARGOS_877</strain>
    </source>
</reference>
<proteinExistence type="predicted"/>
<feature type="region of interest" description="Disordered" evidence="1">
    <location>
        <begin position="1"/>
        <end position="24"/>
    </location>
</feature>
<keyword evidence="2" id="KW-1133">Transmembrane helix</keyword>
<evidence type="ECO:0000313" key="4">
    <source>
        <dbReference type="EMBL" id="WAE55006.1"/>
    </source>
</evidence>
<keyword evidence="2" id="KW-0472">Membrane</keyword>
<sequence length="69" mass="7904">MSGTSHFRSRKEENRASHSVTTFWSGDNPLHTRRKGHVMLKQKKFRQATLIVIATAVILILPNLSRIFS</sequence>
<keyword evidence="5" id="KW-1185">Reference proteome</keyword>
<organism evidence="4 6">
    <name type="scientific">Stutzerimonas frequens</name>
    <dbReference type="NCBI Taxonomy" id="2968969"/>
    <lineage>
        <taxon>Bacteria</taxon>
        <taxon>Pseudomonadati</taxon>
        <taxon>Pseudomonadota</taxon>
        <taxon>Gammaproteobacteria</taxon>
        <taxon>Pseudomonadales</taxon>
        <taxon>Pseudomonadaceae</taxon>
        <taxon>Stutzerimonas</taxon>
    </lineage>
</organism>
<dbReference type="EMBL" id="CP065720">
    <property type="protein sequence ID" value="QPT19917.1"/>
    <property type="molecule type" value="Genomic_DNA"/>
</dbReference>
<dbReference type="AlphaFoldDB" id="A0AA47I161"/>
<evidence type="ECO:0000256" key="1">
    <source>
        <dbReference type="SAM" id="MobiDB-lite"/>
    </source>
</evidence>
<name>A0AA47I161_9GAMM</name>
<evidence type="ECO:0000313" key="3">
    <source>
        <dbReference type="EMBL" id="QPT19917.1"/>
    </source>
</evidence>
<evidence type="ECO:0000313" key="6">
    <source>
        <dbReference type="Proteomes" id="UP001164632"/>
    </source>
</evidence>
<reference evidence="4" key="2">
    <citation type="submission" date="2022-11" db="EMBL/GenBank/DDBJ databases">
        <title>Genomic of Pseudomonas TF18.</title>
        <authorList>
            <person name="Liu T."/>
        </authorList>
    </citation>
    <scope>NUCLEOTIDE SEQUENCE</scope>
    <source>
        <strain evidence="4">TF18</strain>
    </source>
</reference>
<dbReference type="RefSeq" id="WP_125872082.1">
    <property type="nucleotide sequence ID" value="NZ_CP029772.1"/>
</dbReference>
<keyword evidence="2" id="KW-0812">Transmembrane</keyword>